<dbReference type="GO" id="GO:0006281">
    <property type="term" value="P:DNA repair"/>
    <property type="evidence" value="ECO:0007669"/>
    <property type="project" value="TreeGrafter"/>
</dbReference>
<evidence type="ECO:0000256" key="5">
    <source>
        <dbReference type="ARBA" id="ARBA00011233"/>
    </source>
</evidence>
<dbReference type="GO" id="GO:0005829">
    <property type="term" value="C:cytosol"/>
    <property type="evidence" value="ECO:0007669"/>
    <property type="project" value="TreeGrafter"/>
</dbReference>
<evidence type="ECO:0000256" key="3">
    <source>
        <dbReference type="ARBA" id="ARBA00004818"/>
    </source>
</evidence>
<dbReference type="Pfam" id="PF13419">
    <property type="entry name" value="HAD_2"/>
    <property type="match status" value="1"/>
</dbReference>
<keyword evidence="10" id="KW-0460">Magnesium</keyword>
<dbReference type="RefSeq" id="WP_109037129.1">
    <property type="nucleotide sequence ID" value="NZ_CP029210.1"/>
</dbReference>
<dbReference type="InterPro" id="IPR050155">
    <property type="entry name" value="HAD-like_hydrolase_sf"/>
</dbReference>
<dbReference type="SFLD" id="SFLDG01129">
    <property type="entry name" value="C1.5:_HAD__Beta-PGM__Phosphata"/>
    <property type="match status" value="1"/>
</dbReference>
<comment type="cofactor">
    <cofactor evidence="2">
        <name>Mg(2+)</name>
        <dbReference type="ChEBI" id="CHEBI:18420"/>
    </cofactor>
</comment>
<dbReference type="SUPFAM" id="SSF56784">
    <property type="entry name" value="HAD-like"/>
    <property type="match status" value="1"/>
</dbReference>
<evidence type="ECO:0000256" key="8">
    <source>
        <dbReference type="ARBA" id="ARBA00022723"/>
    </source>
</evidence>
<protein>
    <recommendedName>
        <fullName evidence="6">phosphoglycolate phosphatase</fullName>
        <ecNumber evidence="6">3.1.3.18</ecNumber>
    </recommendedName>
</protein>
<evidence type="ECO:0000256" key="7">
    <source>
        <dbReference type="ARBA" id="ARBA00022567"/>
    </source>
</evidence>
<keyword evidence="7" id="KW-0113">Calvin cycle</keyword>
<evidence type="ECO:0000256" key="1">
    <source>
        <dbReference type="ARBA" id="ARBA00000830"/>
    </source>
</evidence>
<reference evidence="13 14" key="1">
    <citation type="submission" date="2018-05" db="EMBL/GenBank/DDBJ databases">
        <title>complete genome sequence of Aquabacterium olei NBRC 110486.</title>
        <authorList>
            <person name="Tang B."/>
            <person name="Chang J."/>
            <person name="Zhang L."/>
            <person name="Yang H."/>
        </authorList>
    </citation>
    <scope>NUCLEOTIDE SEQUENCE [LARGE SCALE GENOMIC DNA]</scope>
    <source>
        <strain evidence="13 14">NBRC 110486</strain>
    </source>
</reference>
<dbReference type="GO" id="GO:0008967">
    <property type="term" value="F:phosphoglycolate phosphatase activity"/>
    <property type="evidence" value="ECO:0007669"/>
    <property type="project" value="UniProtKB-EC"/>
</dbReference>
<dbReference type="Gene3D" id="1.10.150.240">
    <property type="entry name" value="Putative phosphatase, domain 2"/>
    <property type="match status" value="1"/>
</dbReference>
<evidence type="ECO:0000256" key="10">
    <source>
        <dbReference type="ARBA" id="ARBA00022842"/>
    </source>
</evidence>
<organism evidence="13 14">
    <name type="scientific">Aquabacterium olei</name>
    <dbReference type="NCBI Taxonomy" id="1296669"/>
    <lineage>
        <taxon>Bacteria</taxon>
        <taxon>Pseudomonadati</taxon>
        <taxon>Pseudomonadota</taxon>
        <taxon>Betaproteobacteria</taxon>
        <taxon>Burkholderiales</taxon>
        <taxon>Aquabacterium</taxon>
    </lineage>
</organism>
<dbReference type="AlphaFoldDB" id="A0A2U8FSU7"/>
<evidence type="ECO:0000256" key="11">
    <source>
        <dbReference type="ARBA" id="ARBA00023277"/>
    </source>
</evidence>
<comment type="subunit">
    <text evidence="5">Homotrimer.</text>
</comment>
<sequence length="233" mass="24693">MTALHAHHAPSRIRWSAPPQAVLFDLDGTLADTAGDLVGALNRLRVQRGLPPMPLETLRPYASAGARGLIGAGLDIHPGHDEFEPLRLAFLAAYTQCLSETTALFEGMAELLDQLEARGLKWGVVTNKPHRFTVPVMEGLGLTARAGVIISGDSTAHAKPHPLPLLTACEQLGVPPACALYVGDDLRDIQAAQAAAMPSAAARWGYIGHNGDIADWGADVIAATPLDLLHFLD</sequence>
<comment type="similarity">
    <text evidence="4">Belongs to the HAD-like hydrolase superfamily. CbbY/CbbZ/Gph/YieH family.</text>
</comment>
<dbReference type="Proteomes" id="UP000244892">
    <property type="component" value="Chromosome"/>
</dbReference>
<evidence type="ECO:0000256" key="9">
    <source>
        <dbReference type="ARBA" id="ARBA00022801"/>
    </source>
</evidence>
<dbReference type="InterPro" id="IPR023214">
    <property type="entry name" value="HAD_sf"/>
</dbReference>
<evidence type="ECO:0000256" key="4">
    <source>
        <dbReference type="ARBA" id="ARBA00006171"/>
    </source>
</evidence>
<dbReference type="NCBIfam" id="TIGR01449">
    <property type="entry name" value="PGP_bact"/>
    <property type="match status" value="1"/>
</dbReference>
<dbReference type="GO" id="GO:0019253">
    <property type="term" value="P:reductive pentose-phosphate cycle"/>
    <property type="evidence" value="ECO:0007669"/>
    <property type="project" value="UniProtKB-KW"/>
</dbReference>
<name>A0A2U8FSU7_9BURK</name>
<dbReference type="OrthoDB" id="9776368at2"/>
<comment type="pathway">
    <text evidence="3">Organic acid metabolism; glycolate biosynthesis; glycolate from 2-phosphoglycolate: step 1/1.</text>
</comment>
<dbReference type="NCBIfam" id="TIGR01509">
    <property type="entry name" value="HAD-SF-IA-v3"/>
    <property type="match status" value="1"/>
</dbReference>
<comment type="catalytic activity">
    <reaction evidence="1">
        <text>2-phosphoglycolate + H2O = glycolate + phosphate</text>
        <dbReference type="Rhea" id="RHEA:14369"/>
        <dbReference type="ChEBI" id="CHEBI:15377"/>
        <dbReference type="ChEBI" id="CHEBI:29805"/>
        <dbReference type="ChEBI" id="CHEBI:43474"/>
        <dbReference type="ChEBI" id="CHEBI:58033"/>
        <dbReference type="EC" id="3.1.3.18"/>
    </reaction>
</comment>
<proteinExistence type="inferred from homology"/>
<dbReference type="PANTHER" id="PTHR43434">
    <property type="entry name" value="PHOSPHOGLYCOLATE PHOSPHATASE"/>
    <property type="match status" value="1"/>
</dbReference>
<dbReference type="GO" id="GO:0046872">
    <property type="term" value="F:metal ion binding"/>
    <property type="evidence" value="ECO:0007669"/>
    <property type="project" value="UniProtKB-KW"/>
</dbReference>
<dbReference type="InterPro" id="IPR006439">
    <property type="entry name" value="HAD-SF_hydro_IA"/>
</dbReference>
<dbReference type="InterPro" id="IPR041492">
    <property type="entry name" value="HAD_2"/>
</dbReference>
<comment type="function">
    <text evidence="12">Specifically catalyzes the dephosphorylation of 2-phosphoglycolate. Is involved in the dissimilation of the intracellular 2-phosphoglycolate formed during the DNA repair of 3'-phosphoglycolate ends, a major class of DNA lesions induced by oxidative stress.</text>
</comment>
<keyword evidence="14" id="KW-1185">Reference proteome</keyword>
<dbReference type="KEGG" id="aon:DEH84_12425"/>
<dbReference type="SFLD" id="SFLDS00003">
    <property type="entry name" value="Haloacid_Dehalogenase"/>
    <property type="match status" value="1"/>
</dbReference>
<dbReference type="SFLD" id="SFLDG01135">
    <property type="entry name" value="C1.5.6:_HAD__Beta-PGM__Phospha"/>
    <property type="match status" value="1"/>
</dbReference>
<dbReference type="Gene3D" id="3.40.50.1000">
    <property type="entry name" value="HAD superfamily/HAD-like"/>
    <property type="match status" value="1"/>
</dbReference>
<evidence type="ECO:0000313" key="14">
    <source>
        <dbReference type="Proteomes" id="UP000244892"/>
    </source>
</evidence>
<dbReference type="EMBL" id="CP029210">
    <property type="protein sequence ID" value="AWI54133.1"/>
    <property type="molecule type" value="Genomic_DNA"/>
</dbReference>
<dbReference type="InterPro" id="IPR036412">
    <property type="entry name" value="HAD-like_sf"/>
</dbReference>
<dbReference type="EC" id="3.1.3.18" evidence="6"/>
<accession>A0A2U8FSU7</accession>
<dbReference type="FunFam" id="3.40.50.1000:FF:000022">
    <property type="entry name" value="Phosphoglycolate phosphatase"/>
    <property type="match status" value="1"/>
</dbReference>
<dbReference type="NCBIfam" id="TIGR01549">
    <property type="entry name" value="HAD-SF-IA-v1"/>
    <property type="match status" value="1"/>
</dbReference>
<evidence type="ECO:0000256" key="2">
    <source>
        <dbReference type="ARBA" id="ARBA00001946"/>
    </source>
</evidence>
<dbReference type="InterPro" id="IPR023198">
    <property type="entry name" value="PGP-like_dom2"/>
</dbReference>
<evidence type="ECO:0000256" key="12">
    <source>
        <dbReference type="ARBA" id="ARBA00059247"/>
    </source>
</evidence>
<dbReference type="PRINTS" id="PR00413">
    <property type="entry name" value="HADHALOGNASE"/>
</dbReference>
<keyword evidence="11" id="KW-0119">Carbohydrate metabolism</keyword>
<dbReference type="PANTHER" id="PTHR43434:SF23">
    <property type="entry name" value="PHOSPHOGLYCOLATE PHOSPHATASE"/>
    <property type="match status" value="1"/>
</dbReference>
<evidence type="ECO:0000313" key="13">
    <source>
        <dbReference type="EMBL" id="AWI54133.1"/>
    </source>
</evidence>
<keyword evidence="8" id="KW-0479">Metal-binding</keyword>
<evidence type="ECO:0000256" key="6">
    <source>
        <dbReference type="ARBA" id="ARBA00013078"/>
    </source>
</evidence>
<keyword evidence="9" id="KW-0378">Hydrolase</keyword>
<dbReference type="InterPro" id="IPR037512">
    <property type="entry name" value="PGPase_prok"/>
</dbReference>
<gene>
    <name evidence="13" type="primary">gph</name>
    <name evidence="13" type="ORF">DEH84_12425</name>
</gene>